<dbReference type="InterPro" id="IPR037058">
    <property type="entry name" value="Falgellar_hook_FlgE_sf"/>
</dbReference>
<proteinExistence type="inferred from homology"/>
<dbReference type="Proteomes" id="UP000013243">
    <property type="component" value="Chromosome"/>
</dbReference>
<evidence type="ECO:0000313" key="10">
    <source>
        <dbReference type="Proteomes" id="UP000013243"/>
    </source>
</evidence>
<dbReference type="SUPFAM" id="SSF117143">
    <property type="entry name" value="Flagellar hook protein flgE"/>
    <property type="match status" value="1"/>
</dbReference>
<evidence type="ECO:0000259" key="8">
    <source>
        <dbReference type="Pfam" id="PF07559"/>
    </source>
</evidence>
<comment type="similarity">
    <text evidence="2 5">Belongs to the flagella basal body rod proteins family.</text>
</comment>
<evidence type="ECO:0000313" key="9">
    <source>
        <dbReference type="EMBL" id="ANP42083.1"/>
    </source>
</evidence>
<evidence type="ECO:0000256" key="4">
    <source>
        <dbReference type="ARBA" id="ARBA00023143"/>
    </source>
</evidence>
<dbReference type="InterPro" id="IPR020013">
    <property type="entry name" value="Flagellar_FlgE/F/G"/>
</dbReference>
<dbReference type="GO" id="GO:0009425">
    <property type="term" value="C:bacterial-type flagellum basal body"/>
    <property type="evidence" value="ECO:0007669"/>
    <property type="project" value="UniProtKB-SubCell"/>
</dbReference>
<feature type="domain" description="Flagellar hook protein FlgE D2" evidence="8">
    <location>
        <begin position="192"/>
        <end position="302"/>
    </location>
</feature>
<dbReference type="Pfam" id="PF00460">
    <property type="entry name" value="Flg_bb_rod"/>
    <property type="match status" value="1"/>
</dbReference>
<keyword evidence="9" id="KW-0969">Cilium</keyword>
<organism evidence="9 10">
    <name type="scientific">Tritonibacter mobilis F1926</name>
    <dbReference type="NCBI Taxonomy" id="1265309"/>
    <lineage>
        <taxon>Bacteria</taxon>
        <taxon>Pseudomonadati</taxon>
        <taxon>Pseudomonadota</taxon>
        <taxon>Alphaproteobacteria</taxon>
        <taxon>Rhodobacterales</taxon>
        <taxon>Paracoccaceae</taxon>
        <taxon>Tritonibacter</taxon>
    </lineage>
</organism>
<name>A0A1B1A681_9RHOB</name>
<dbReference type="PROSITE" id="PS00588">
    <property type="entry name" value="FLAGELLA_BB_ROD"/>
    <property type="match status" value="1"/>
</dbReference>
<dbReference type="GO" id="GO:0071978">
    <property type="term" value="P:bacterial-type flagellum-dependent swarming motility"/>
    <property type="evidence" value="ECO:0007669"/>
    <property type="project" value="TreeGrafter"/>
</dbReference>
<evidence type="ECO:0000256" key="2">
    <source>
        <dbReference type="ARBA" id="ARBA00009677"/>
    </source>
</evidence>
<dbReference type="Pfam" id="PF07559">
    <property type="entry name" value="FlgE_D2"/>
    <property type="match status" value="1"/>
</dbReference>
<dbReference type="Pfam" id="PF06429">
    <property type="entry name" value="Flg_bbr_C"/>
    <property type="match status" value="1"/>
</dbReference>
<accession>A0A1B1A681</accession>
<dbReference type="GO" id="GO:0009424">
    <property type="term" value="C:bacterial-type flagellum hook"/>
    <property type="evidence" value="ECO:0007669"/>
    <property type="project" value="TreeGrafter"/>
</dbReference>
<dbReference type="Gene3D" id="2.60.98.20">
    <property type="entry name" value="Flagellar hook protein FlgE"/>
    <property type="match status" value="1"/>
</dbReference>
<keyword evidence="4 5" id="KW-0975">Bacterial flagellum</keyword>
<dbReference type="EMBL" id="CP015230">
    <property type="protein sequence ID" value="ANP42083.1"/>
    <property type="molecule type" value="Genomic_DNA"/>
</dbReference>
<reference evidence="9 10" key="1">
    <citation type="journal article" date="2016" name="ISME J.">
        <title>Global occurrence and heterogeneity of the Roseobacter-clade species Ruegeria mobilis.</title>
        <authorList>
            <person name="Sonnenschein E."/>
            <person name="Gram L."/>
        </authorList>
    </citation>
    <scope>NUCLEOTIDE SEQUENCE [LARGE SCALE GENOMIC DNA]</scope>
    <source>
        <strain evidence="9 10">F1926</strain>
    </source>
</reference>
<evidence type="ECO:0000256" key="1">
    <source>
        <dbReference type="ARBA" id="ARBA00004117"/>
    </source>
</evidence>
<dbReference type="NCBIfam" id="TIGR03506">
    <property type="entry name" value="FlgEFG_subfam"/>
    <property type="match status" value="1"/>
</dbReference>
<dbReference type="InterPro" id="IPR019776">
    <property type="entry name" value="Flagellar_basal_body_rod_CS"/>
</dbReference>
<evidence type="ECO:0000256" key="5">
    <source>
        <dbReference type="RuleBase" id="RU362116"/>
    </source>
</evidence>
<protein>
    <recommendedName>
        <fullName evidence="3 5">Flagellar hook protein FlgE</fullName>
    </recommendedName>
</protein>
<dbReference type="GO" id="GO:0005829">
    <property type="term" value="C:cytosol"/>
    <property type="evidence" value="ECO:0007669"/>
    <property type="project" value="TreeGrafter"/>
</dbReference>
<dbReference type="InterPro" id="IPR010930">
    <property type="entry name" value="Flg_bb/hook_C_dom"/>
</dbReference>
<dbReference type="InterPro" id="IPR037925">
    <property type="entry name" value="FlgE/F/G-like"/>
</dbReference>
<feature type="domain" description="Flagellar basal body rod protein N-terminal" evidence="6">
    <location>
        <begin position="7"/>
        <end position="37"/>
    </location>
</feature>
<dbReference type="InterPro" id="IPR011491">
    <property type="entry name" value="FlgE_D2"/>
</dbReference>
<dbReference type="PANTHER" id="PTHR30435">
    <property type="entry name" value="FLAGELLAR PROTEIN"/>
    <property type="match status" value="1"/>
</dbReference>
<keyword evidence="9" id="KW-0282">Flagellum</keyword>
<keyword evidence="9" id="KW-0966">Cell projection</keyword>
<comment type="function">
    <text evidence="5">A flexible structure which links the flagellar filament to the drive apparatus in the basal body.</text>
</comment>
<evidence type="ECO:0000259" key="7">
    <source>
        <dbReference type="Pfam" id="PF06429"/>
    </source>
</evidence>
<dbReference type="AlphaFoldDB" id="A0A1B1A681"/>
<gene>
    <name evidence="9" type="ORF">K529_014995</name>
</gene>
<dbReference type="KEGG" id="rmb:K529_014995"/>
<dbReference type="GeneID" id="28251167"/>
<evidence type="ECO:0000259" key="6">
    <source>
        <dbReference type="Pfam" id="PF00460"/>
    </source>
</evidence>
<dbReference type="STRING" id="1265309.K529_014995"/>
<feature type="domain" description="Flagellar basal-body/hook protein C-terminal" evidence="7">
    <location>
        <begin position="379"/>
        <end position="420"/>
    </location>
</feature>
<dbReference type="InterPro" id="IPR001444">
    <property type="entry name" value="Flag_bb_rod_N"/>
</dbReference>
<dbReference type="OrthoDB" id="8372879at2"/>
<sequence>MTISSSLNAGVAGLAANSTRLAAISDNIANASTAGYKRVVTSFESMVISQNGGSYAAGGVSVNNTRMIDERSSLISTSNATDLAVAGRGFLPVAKLAEVDSGGDPTMLLTTSGSFRTNDEGYLTTTSGLVLLGWPANADGTIPTVARDTDGPLEPVRFDTSQLSAAPTTAVSLGVNLPAGSAVAGAAGDPEENAIQYYDNLGGQQELDIVYTPTGANDNEWTMTLTDGATGTVVGEYTLTFDDSATGKGTLDTVATTTGGAYDPATGTIIVTTDSGPIEVEIGVMTQLSSAFSAATIEKDGYEAASFAGVEVDEGGFVHALYENGSSRIVYQIPLADMPNANGMKSLDSQTFMPSPDSGAYYLWDAGAGPTGEVASYRQEESGTDVATELTSMIQTQRAYSSNAKVIQTVDEMLQETTNIKR</sequence>
<dbReference type="RefSeq" id="WP_005607881.1">
    <property type="nucleotide sequence ID" value="NZ_CP015230.1"/>
</dbReference>
<dbReference type="PANTHER" id="PTHR30435:SF1">
    <property type="entry name" value="FLAGELLAR HOOK PROTEIN FLGE"/>
    <property type="match status" value="1"/>
</dbReference>
<comment type="subcellular location">
    <subcellularLocation>
        <location evidence="1 5">Bacterial flagellum basal body</location>
    </subcellularLocation>
</comment>
<evidence type="ECO:0000256" key="3">
    <source>
        <dbReference type="ARBA" id="ARBA00019015"/>
    </source>
</evidence>